<evidence type="ECO:0000313" key="14">
    <source>
        <dbReference type="RefSeq" id="XP_020651789.2"/>
    </source>
</evidence>
<dbReference type="RefSeq" id="XP_020651789.2">
    <property type="nucleotide sequence ID" value="XM_020796130.2"/>
</dbReference>
<feature type="signal peptide" evidence="12">
    <location>
        <begin position="1"/>
        <end position="25"/>
    </location>
</feature>
<accession>A0A6J0U0F2</accession>
<dbReference type="GO" id="GO:0032870">
    <property type="term" value="P:cellular response to hormone stimulus"/>
    <property type="evidence" value="ECO:0007669"/>
    <property type="project" value="TreeGrafter"/>
</dbReference>
<evidence type="ECO:0000256" key="10">
    <source>
        <dbReference type="ARBA" id="ARBA00023170"/>
    </source>
</evidence>
<dbReference type="GO" id="GO:0072659">
    <property type="term" value="P:protein localization to plasma membrane"/>
    <property type="evidence" value="ECO:0007669"/>
    <property type="project" value="TreeGrafter"/>
</dbReference>
<dbReference type="PANTHER" id="PTHR14076:SF9">
    <property type="entry name" value="RECEPTOR ACTIVITY-MODIFYING PROTEIN 2"/>
    <property type="match status" value="1"/>
</dbReference>
<gene>
    <name evidence="14" type="primary">RAMP2</name>
</gene>
<dbReference type="GeneID" id="110080324"/>
<keyword evidence="5 11" id="KW-0812">Transmembrane</keyword>
<keyword evidence="4" id="KW-1003">Cell membrane</keyword>
<dbReference type="InterPro" id="IPR038126">
    <property type="entry name" value="RAMP_sf"/>
</dbReference>
<protein>
    <submittedName>
        <fullName evidence="14">Receptor activity-modifying protein 2 isoform X1</fullName>
    </submittedName>
</protein>
<dbReference type="Proteomes" id="UP001652642">
    <property type="component" value="Chromosome 6"/>
</dbReference>
<organism evidence="13 14">
    <name type="scientific">Pogona vitticeps</name>
    <name type="common">central bearded dragon</name>
    <dbReference type="NCBI Taxonomy" id="103695"/>
    <lineage>
        <taxon>Eukaryota</taxon>
        <taxon>Metazoa</taxon>
        <taxon>Chordata</taxon>
        <taxon>Craniata</taxon>
        <taxon>Vertebrata</taxon>
        <taxon>Euteleostomi</taxon>
        <taxon>Lepidosauria</taxon>
        <taxon>Squamata</taxon>
        <taxon>Bifurcata</taxon>
        <taxon>Unidentata</taxon>
        <taxon>Episquamata</taxon>
        <taxon>Toxicofera</taxon>
        <taxon>Iguania</taxon>
        <taxon>Acrodonta</taxon>
        <taxon>Agamidae</taxon>
        <taxon>Amphibolurinae</taxon>
        <taxon>Pogona</taxon>
    </lineage>
</organism>
<dbReference type="GO" id="GO:0007186">
    <property type="term" value="P:G protein-coupled receptor signaling pathway"/>
    <property type="evidence" value="ECO:0007669"/>
    <property type="project" value="TreeGrafter"/>
</dbReference>
<evidence type="ECO:0000256" key="7">
    <source>
        <dbReference type="ARBA" id="ARBA00022989"/>
    </source>
</evidence>
<evidence type="ECO:0000256" key="2">
    <source>
        <dbReference type="ARBA" id="ARBA00007087"/>
    </source>
</evidence>
<name>A0A6J0U0F2_9SAUR</name>
<keyword evidence="6 12" id="KW-0732">Signal</keyword>
<evidence type="ECO:0000256" key="1">
    <source>
        <dbReference type="ARBA" id="ARBA00004251"/>
    </source>
</evidence>
<proteinExistence type="inferred from homology"/>
<dbReference type="Gene3D" id="1.10.150.510">
    <property type="entry name" value="Receptor activity modifying family"/>
    <property type="match status" value="1"/>
</dbReference>
<dbReference type="GO" id="GO:0006816">
    <property type="term" value="P:calcium ion transport"/>
    <property type="evidence" value="ECO:0007669"/>
    <property type="project" value="TreeGrafter"/>
</dbReference>
<dbReference type="InterPro" id="IPR006985">
    <property type="entry name" value="RAMP"/>
</dbReference>
<dbReference type="GO" id="GO:0031623">
    <property type="term" value="P:receptor internalization"/>
    <property type="evidence" value="ECO:0007669"/>
    <property type="project" value="TreeGrafter"/>
</dbReference>
<dbReference type="CTD" id="10266"/>
<dbReference type="GO" id="GO:0005886">
    <property type="term" value="C:plasma membrane"/>
    <property type="evidence" value="ECO:0007669"/>
    <property type="project" value="UniProtKB-SubCell"/>
</dbReference>
<evidence type="ECO:0000313" key="13">
    <source>
        <dbReference type="Proteomes" id="UP001652642"/>
    </source>
</evidence>
<reference evidence="14" key="1">
    <citation type="submission" date="2025-08" db="UniProtKB">
        <authorList>
            <consortium name="RefSeq"/>
        </authorList>
    </citation>
    <scope>IDENTIFICATION</scope>
</reference>
<feature type="chain" id="PRO_5045861110" evidence="12">
    <location>
        <begin position="26"/>
        <end position="172"/>
    </location>
</feature>
<evidence type="ECO:0000256" key="12">
    <source>
        <dbReference type="SAM" id="SignalP"/>
    </source>
</evidence>
<evidence type="ECO:0000256" key="6">
    <source>
        <dbReference type="ARBA" id="ARBA00022729"/>
    </source>
</evidence>
<dbReference type="GO" id="GO:0006886">
    <property type="term" value="P:intracellular protein transport"/>
    <property type="evidence" value="ECO:0007669"/>
    <property type="project" value="InterPro"/>
</dbReference>
<evidence type="ECO:0000256" key="8">
    <source>
        <dbReference type="ARBA" id="ARBA00023136"/>
    </source>
</evidence>
<keyword evidence="10 14" id="KW-0675">Receptor</keyword>
<evidence type="ECO:0000256" key="9">
    <source>
        <dbReference type="ARBA" id="ARBA00023157"/>
    </source>
</evidence>
<comment type="subcellular location">
    <subcellularLocation>
        <location evidence="1">Cell membrane</location>
        <topology evidence="1">Single-pass type I membrane protein</topology>
    </subcellularLocation>
</comment>
<dbReference type="PANTHER" id="PTHR14076">
    <property type="entry name" value="RECEPTOR ACTIVITY MODIFYING PROTEIN RAMP"/>
    <property type="match status" value="1"/>
</dbReference>
<evidence type="ECO:0000256" key="11">
    <source>
        <dbReference type="SAM" id="Phobius"/>
    </source>
</evidence>
<dbReference type="GO" id="GO:0001525">
    <property type="term" value="P:angiogenesis"/>
    <property type="evidence" value="ECO:0007669"/>
    <property type="project" value="TreeGrafter"/>
</dbReference>
<keyword evidence="9" id="KW-1015">Disulfide bond</keyword>
<keyword evidence="7 11" id="KW-1133">Transmembrane helix</keyword>
<dbReference type="AlphaFoldDB" id="A0A6J0U0F2"/>
<evidence type="ECO:0000256" key="4">
    <source>
        <dbReference type="ARBA" id="ARBA00022475"/>
    </source>
</evidence>
<dbReference type="Pfam" id="PF04901">
    <property type="entry name" value="RAMP"/>
    <property type="match status" value="1"/>
</dbReference>
<feature type="transmembrane region" description="Helical" evidence="11">
    <location>
        <begin position="142"/>
        <end position="163"/>
    </location>
</feature>
<keyword evidence="8 11" id="KW-0472">Membrane</keyword>
<keyword evidence="13" id="KW-1185">Reference proteome</keyword>
<evidence type="ECO:0000256" key="5">
    <source>
        <dbReference type="ARBA" id="ARBA00022692"/>
    </source>
</evidence>
<evidence type="ECO:0000256" key="3">
    <source>
        <dbReference type="ARBA" id="ARBA00022448"/>
    </source>
</evidence>
<dbReference type="GO" id="GO:0009986">
    <property type="term" value="C:cell surface"/>
    <property type="evidence" value="ECO:0007669"/>
    <property type="project" value="TreeGrafter"/>
</dbReference>
<sequence>MDGQHLPFQLLLLVFPVAITLKTYSEITVSPHNTSNSSEIMPNDTALNYPMDIGTVYAFIAKQCWLNFVHQMTNVSKVQWCEWRAVIRPYNDLKTCLESSADYLNYSFPSTLSEMYFVSSHHMYFLDCPLEHPPLMDPPENVLLALIITPICLIPFLVTLVVLKSKDSEMKA</sequence>
<comment type="similarity">
    <text evidence="2">Belongs to the RAMP family.</text>
</comment>
<dbReference type="GO" id="GO:0043235">
    <property type="term" value="C:receptor complex"/>
    <property type="evidence" value="ECO:0007669"/>
    <property type="project" value="TreeGrafter"/>
</dbReference>
<keyword evidence="3" id="KW-0813">Transport</keyword>
<dbReference type="GO" id="GO:0008277">
    <property type="term" value="P:regulation of G protein-coupled receptor signaling pathway"/>
    <property type="evidence" value="ECO:0007669"/>
    <property type="project" value="InterPro"/>
</dbReference>
<dbReference type="GO" id="GO:0015026">
    <property type="term" value="F:coreceptor activity"/>
    <property type="evidence" value="ECO:0007669"/>
    <property type="project" value="InterPro"/>
</dbReference>